<keyword evidence="1" id="KW-1133">Transmembrane helix</keyword>
<evidence type="ECO:0000256" key="1">
    <source>
        <dbReference type="SAM" id="Phobius"/>
    </source>
</evidence>
<comment type="caution">
    <text evidence="2">The sequence shown here is derived from an EMBL/GenBank/DDBJ whole genome shotgun (WGS) entry which is preliminary data.</text>
</comment>
<dbReference type="AlphaFoldDB" id="A0A0F9V1N2"/>
<feature type="transmembrane region" description="Helical" evidence="1">
    <location>
        <begin position="110"/>
        <end position="136"/>
    </location>
</feature>
<sequence>MSIADKTGRGLGNLVGGIGSKLQTFLFGQFLYVILYVLAFIIPVIILEVLVMNSNDTFQHLLMLPLAIFTFIPAILWHWPISLFIVGPAVGTTQMISLIWNSLLAAIGHLFALAASIILIPFMILAKFVILVLAWATQDATTPNNPISFSDIINLSVNECAGPYPIFHVSDYYLMHQLKDMIDAIGNIKIPGGGTEVCVDLVPGDFWPGDWDEGSCYTVPKHVRDVAGVSQMFVGIDAFFALPFPPIEAFQPLVMIVNGLFGWAVSDYSGLELMNAALYIKNPTYTSDGTLAGKSDPYFEDFLEGIIGAFLGCG</sequence>
<keyword evidence="1" id="KW-0812">Transmembrane</keyword>
<protein>
    <submittedName>
        <fullName evidence="2">Uncharacterized protein</fullName>
    </submittedName>
</protein>
<proteinExistence type="predicted"/>
<dbReference type="EMBL" id="LAZR01000084">
    <property type="protein sequence ID" value="KKN93632.1"/>
    <property type="molecule type" value="Genomic_DNA"/>
</dbReference>
<feature type="transmembrane region" description="Helical" evidence="1">
    <location>
        <begin position="30"/>
        <end position="51"/>
    </location>
</feature>
<keyword evidence="1" id="KW-0472">Membrane</keyword>
<reference evidence="2" key="1">
    <citation type="journal article" date="2015" name="Nature">
        <title>Complex archaea that bridge the gap between prokaryotes and eukaryotes.</title>
        <authorList>
            <person name="Spang A."/>
            <person name="Saw J.H."/>
            <person name="Jorgensen S.L."/>
            <person name="Zaremba-Niedzwiedzka K."/>
            <person name="Martijn J."/>
            <person name="Lind A.E."/>
            <person name="van Eijk R."/>
            <person name="Schleper C."/>
            <person name="Guy L."/>
            <person name="Ettema T.J."/>
        </authorList>
    </citation>
    <scope>NUCLEOTIDE SEQUENCE</scope>
</reference>
<gene>
    <name evidence="2" type="ORF">LCGC14_0194640</name>
</gene>
<evidence type="ECO:0000313" key="2">
    <source>
        <dbReference type="EMBL" id="KKN93632.1"/>
    </source>
</evidence>
<accession>A0A0F9V1N2</accession>
<name>A0A0F9V1N2_9ZZZZ</name>
<organism evidence="2">
    <name type="scientific">marine sediment metagenome</name>
    <dbReference type="NCBI Taxonomy" id="412755"/>
    <lineage>
        <taxon>unclassified sequences</taxon>
        <taxon>metagenomes</taxon>
        <taxon>ecological metagenomes</taxon>
    </lineage>
</organism>